<evidence type="ECO:0000259" key="2">
    <source>
        <dbReference type="Pfam" id="PF01757"/>
    </source>
</evidence>
<organism evidence="3 4">
    <name type="scientific">Qipengyuania profundimaris</name>
    <dbReference type="NCBI Taxonomy" id="3067652"/>
    <lineage>
        <taxon>Bacteria</taxon>
        <taxon>Pseudomonadati</taxon>
        <taxon>Pseudomonadota</taxon>
        <taxon>Alphaproteobacteria</taxon>
        <taxon>Sphingomonadales</taxon>
        <taxon>Erythrobacteraceae</taxon>
        <taxon>Qipengyuania</taxon>
    </lineage>
</organism>
<keyword evidence="4" id="KW-1185">Reference proteome</keyword>
<feature type="transmembrane region" description="Helical" evidence="1">
    <location>
        <begin position="211"/>
        <end position="240"/>
    </location>
</feature>
<feature type="transmembrane region" description="Helical" evidence="1">
    <location>
        <begin position="332"/>
        <end position="356"/>
    </location>
</feature>
<keyword evidence="3" id="KW-0808">Transferase</keyword>
<dbReference type="Proteomes" id="UP001240639">
    <property type="component" value="Unassembled WGS sequence"/>
</dbReference>
<dbReference type="PANTHER" id="PTHR23028:SF53">
    <property type="entry name" value="ACYL_TRANSF_3 DOMAIN-CONTAINING PROTEIN"/>
    <property type="match status" value="1"/>
</dbReference>
<feature type="transmembrane region" description="Helical" evidence="1">
    <location>
        <begin position="362"/>
        <end position="381"/>
    </location>
</feature>
<reference evidence="3 4" key="1">
    <citation type="submission" date="2023-08" db="EMBL/GenBank/DDBJ databases">
        <title>genomic of G39.</title>
        <authorList>
            <person name="Wang Y."/>
        </authorList>
    </citation>
    <scope>NUCLEOTIDE SEQUENCE [LARGE SCALE GENOMIC DNA]</scope>
    <source>
        <strain evidence="3 4">G39</strain>
    </source>
</reference>
<evidence type="ECO:0000256" key="1">
    <source>
        <dbReference type="SAM" id="Phobius"/>
    </source>
</evidence>
<dbReference type="GO" id="GO:0016746">
    <property type="term" value="F:acyltransferase activity"/>
    <property type="evidence" value="ECO:0007669"/>
    <property type="project" value="UniProtKB-KW"/>
</dbReference>
<feature type="transmembrane region" description="Helical" evidence="1">
    <location>
        <begin position="86"/>
        <end position="103"/>
    </location>
</feature>
<gene>
    <name evidence="3" type="ORF">Q9K02_11700</name>
</gene>
<proteinExistence type="predicted"/>
<dbReference type="PANTHER" id="PTHR23028">
    <property type="entry name" value="ACETYLTRANSFERASE"/>
    <property type="match status" value="1"/>
</dbReference>
<dbReference type="EMBL" id="JAVAIM010000001">
    <property type="protein sequence ID" value="MDP4575806.1"/>
    <property type="molecule type" value="Genomic_DNA"/>
</dbReference>
<feature type="transmembrane region" description="Helical" evidence="1">
    <location>
        <begin position="252"/>
        <end position="270"/>
    </location>
</feature>
<feature type="transmembrane region" description="Helical" evidence="1">
    <location>
        <begin position="124"/>
        <end position="142"/>
    </location>
</feature>
<keyword evidence="1" id="KW-0472">Membrane</keyword>
<keyword evidence="1" id="KW-0812">Transmembrane</keyword>
<dbReference type="InterPro" id="IPR002656">
    <property type="entry name" value="Acyl_transf_3_dom"/>
</dbReference>
<keyword evidence="1" id="KW-1133">Transmembrane helix</keyword>
<feature type="transmembrane region" description="Helical" evidence="1">
    <location>
        <begin position="45"/>
        <end position="66"/>
    </location>
</feature>
<sequence>MECISPSRYRTITHAASLIRSRCLPRLNVISSMIRHNRAMARPHFITPPMSILLDAVRAIAALLVLGGHAVQVGIYTGPYPFGPTTQHYAVIVFFVLSGLVIAHSVRGGRYTLRDYAIARAARIVPVAAFAVLFGSVIFYLLTSRGLWPQPTAPVPDRLTMQSVVMPLLFLSESGDGISPVWNPPYWSLSYEVWFYTLFGAAAFLRGTRRVFWVALLAWIAGWRILLMMPIWLIGAALVAHGTRWEPKGTQAIALALFGVILLSLSRLWAYDVQTAMAEWHAGFGYHARMSEYFVTDFIFGFGIAVLFISARPFAERFSRTFHRFEAPIRRAAGFSFSLYILHWPMLSALSALGIGAGESPLAFLALAGGIIGACALIAQFTEYRSREVRHWLASHLLGASAKPRAAA</sequence>
<protein>
    <submittedName>
        <fullName evidence="3">Acyltransferase</fullName>
        <ecNumber evidence="3">2.3.-.-</ecNumber>
    </submittedName>
</protein>
<dbReference type="EC" id="2.3.-.-" evidence="3"/>
<feature type="domain" description="Acyltransferase 3" evidence="2">
    <location>
        <begin position="54"/>
        <end position="378"/>
    </location>
</feature>
<dbReference type="RefSeq" id="WP_305933052.1">
    <property type="nucleotide sequence ID" value="NZ_JAVAIM010000001.1"/>
</dbReference>
<dbReference type="Pfam" id="PF01757">
    <property type="entry name" value="Acyl_transf_3"/>
    <property type="match status" value="1"/>
</dbReference>
<evidence type="ECO:0000313" key="4">
    <source>
        <dbReference type="Proteomes" id="UP001240639"/>
    </source>
</evidence>
<dbReference type="InterPro" id="IPR050879">
    <property type="entry name" value="Acyltransferase_3"/>
</dbReference>
<name>A0ABT9HRM8_9SPHN</name>
<feature type="transmembrane region" description="Helical" evidence="1">
    <location>
        <begin position="290"/>
        <end position="311"/>
    </location>
</feature>
<comment type="caution">
    <text evidence="3">The sequence shown here is derived from an EMBL/GenBank/DDBJ whole genome shotgun (WGS) entry which is preliminary data.</text>
</comment>
<evidence type="ECO:0000313" key="3">
    <source>
        <dbReference type="EMBL" id="MDP4575806.1"/>
    </source>
</evidence>
<keyword evidence="3" id="KW-0012">Acyltransferase</keyword>
<accession>A0ABT9HRM8</accession>